<accession>A0A1Y2HVK1</accession>
<feature type="compositionally biased region" description="Polar residues" evidence="1">
    <location>
        <begin position="39"/>
        <end position="54"/>
    </location>
</feature>
<feature type="region of interest" description="Disordered" evidence="1">
    <location>
        <begin position="36"/>
        <end position="55"/>
    </location>
</feature>
<comment type="caution">
    <text evidence="2">The sequence shown here is derived from an EMBL/GenBank/DDBJ whole genome shotgun (WGS) entry which is preliminary data.</text>
</comment>
<reference evidence="2 3" key="1">
    <citation type="submission" date="2016-07" db="EMBL/GenBank/DDBJ databases">
        <title>Pervasive Adenine N6-methylation of Active Genes in Fungi.</title>
        <authorList>
            <consortium name="DOE Joint Genome Institute"/>
            <person name="Mondo S.J."/>
            <person name="Dannebaum R.O."/>
            <person name="Kuo R.C."/>
            <person name="Labutti K."/>
            <person name="Haridas S."/>
            <person name="Kuo A."/>
            <person name="Salamov A."/>
            <person name="Ahrendt S.R."/>
            <person name="Lipzen A."/>
            <person name="Sullivan W."/>
            <person name="Andreopoulos W.B."/>
            <person name="Clum A."/>
            <person name="Lindquist E."/>
            <person name="Daum C."/>
            <person name="Ramamoorthy G.K."/>
            <person name="Gryganskyi A."/>
            <person name="Culley D."/>
            <person name="Magnuson J.K."/>
            <person name="James T.Y."/>
            <person name="O'Malley M.A."/>
            <person name="Stajich J.E."/>
            <person name="Spatafora J.W."/>
            <person name="Visel A."/>
            <person name="Grigoriev I.V."/>
        </authorList>
    </citation>
    <scope>NUCLEOTIDE SEQUENCE [LARGE SCALE GENOMIC DNA]</scope>
    <source>
        <strain evidence="2 3">PL171</strain>
    </source>
</reference>
<dbReference type="AlphaFoldDB" id="A0A1Y2HVK1"/>
<proteinExistence type="predicted"/>
<name>A0A1Y2HVK1_9FUNG</name>
<evidence type="ECO:0000256" key="1">
    <source>
        <dbReference type="SAM" id="MobiDB-lite"/>
    </source>
</evidence>
<keyword evidence="3" id="KW-1185">Reference proteome</keyword>
<dbReference type="EMBL" id="MCFL01000011">
    <property type="protein sequence ID" value="ORZ37781.1"/>
    <property type="molecule type" value="Genomic_DNA"/>
</dbReference>
<gene>
    <name evidence="2" type="ORF">BCR44DRAFT_1429936</name>
</gene>
<organism evidence="2 3">
    <name type="scientific">Catenaria anguillulae PL171</name>
    <dbReference type="NCBI Taxonomy" id="765915"/>
    <lineage>
        <taxon>Eukaryota</taxon>
        <taxon>Fungi</taxon>
        <taxon>Fungi incertae sedis</taxon>
        <taxon>Blastocladiomycota</taxon>
        <taxon>Blastocladiomycetes</taxon>
        <taxon>Blastocladiales</taxon>
        <taxon>Catenariaceae</taxon>
        <taxon>Catenaria</taxon>
    </lineage>
</organism>
<feature type="non-terminal residue" evidence="2">
    <location>
        <position position="73"/>
    </location>
</feature>
<sequence>MRPFRDPTRPILHFPVPQIDSYTCLLLVLSHYAPRPSPRLTNPSPPTLQSNNTRPWRERRHPLELTWAQCKAI</sequence>
<evidence type="ECO:0000313" key="3">
    <source>
        <dbReference type="Proteomes" id="UP000193411"/>
    </source>
</evidence>
<protein>
    <submittedName>
        <fullName evidence="2">Uncharacterized protein</fullName>
    </submittedName>
</protein>
<dbReference type="Proteomes" id="UP000193411">
    <property type="component" value="Unassembled WGS sequence"/>
</dbReference>
<evidence type="ECO:0000313" key="2">
    <source>
        <dbReference type="EMBL" id="ORZ37781.1"/>
    </source>
</evidence>